<keyword evidence="2 5" id="KW-0812">Transmembrane</keyword>
<dbReference type="GO" id="GO:0016020">
    <property type="term" value="C:membrane"/>
    <property type="evidence" value="ECO:0007669"/>
    <property type="project" value="UniProtKB-SubCell"/>
</dbReference>
<dbReference type="GO" id="GO:0030416">
    <property type="term" value="P:methylamine metabolic process"/>
    <property type="evidence" value="ECO:0007669"/>
    <property type="project" value="InterPro"/>
</dbReference>
<gene>
    <name evidence="7" type="ORF">A4R35_20655</name>
</gene>
<comment type="subcellular location">
    <subcellularLocation>
        <location evidence="1">Membrane</location>
        <topology evidence="1">Multi-pass membrane protein</topology>
    </subcellularLocation>
</comment>
<evidence type="ECO:0000313" key="7">
    <source>
        <dbReference type="EMBL" id="RAQ97962.1"/>
    </source>
</evidence>
<reference evidence="7 8" key="1">
    <citation type="submission" date="2016-08" db="EMBL/GenBank/DDBJ databases">
        <title>Analysis of Carbohydrate Active Enzymes in Thermogemmatispora T81 Reveals Carbohydrate Degradation Ability.</title>
        <authorList>
            <person name="Tomazini A."/>
            <person name="Lal S."/>
            <person name="Stott M."/>
            <person name="Henrissat B."/>
            <person name="Polikarpov I."/>
            <person name="Sparling R."/>
            <person name="Levin D.B."/>
        </authorList>
    </citation>
    <scope>NUCLEOTIDE SEQUENCE [LARGE SCALE GENOMIC DNA]</scope>
    <source>
        <strain evidence="7 8">T81</strain>
    </source>
</reference>
<protein>
    <recommendedName>
        <fullName evidence="6">Methylamine utilisation protein MauE domain-containing protein</fullName>
    </recommendedName>
</protein>
<sequence length="184" mass="20132">MAILVTAARLIGGLVFLWAGGSKLGSLKSFTRIVLEFDLLPPYAARILACVLPELELITGLLLLLGVMVPFASVVALAMLSCFSIALRSVSRRRNVLTCGCFGWRGQPVTYKEALLRNSLLAILVLLSGFFAALQPPSPLLHLPTAQDIVAFLLAGSAIEIYYITKVLWKIIEEMKAWQGRPYE</sequence>
<accession>A0A328VP49</accession>
<feature type="transmembrane region" description="Helical" evidence="5">
    <location>
        <begin position="61"/>
        <end position="87"/>
    </location>
</feature>
<evidence type="ECO:0000256" key="4">
    <source>
        <dbReference type="ARBA" id="ARBA00023136"/>
    </source>
</evidence>
<keyword evidence="3 5" id="KW-1133">Transmembrane helix</keyword>
<evidence type="ECO:0000256" key="2">
    <source>
        <dbReference type="ARBA" id="ARBA00022692"/>
    </source>
</evidence>
<feature type="transmembrane region" description="Helical" evidence="5">
    <location>
        <begin position="115"/>
        <end position="134"/>
    </location>
</feature>
<evidence type="ECO:0000256" key="1">
    <source>
        <dbReference type="ARBA" id="ARBA00004141"/>
    </source>
</evidence>
<dbReference type="InterPro" id="IPR009908">
    <property type="entry name" value="Methylamine_util_MauE"/>
</dbReference>
<dbReference type="OrthoDB" id="5422529at2"/>
<feature type="transmembrane region" description="Helical" evidence="5">
    <location>
        <begin position="149"/>
        <end position="169"/>
    </location>
</feature>
<dbReference type="UniPathway" id="UPA00895"/>
<evidence type="ECO:0000256" key="5">
    <source>
        <dbReference type="SAM" id="Phobius"/>
    </source>
</evidence>
<name>A0A328VP49_9CHLR</name>
<dbReference type="Pfam" id="PF07291">
    <property type="entry name" value="MauE"/>
    <property type="match status" value="1"/>
</dbReference>
<dbReference type="RefSeq" id="WP_112432823.1">
    <property type="nucleotide sequence ID" value="NZ_MCIF01000002.1"/>
</dbReference>
<comment type="caution">
    <text evidence="7">The sequence shown here is derived from an EMBL/GenBank/DDBJ whole genome shotgun (WGS) entry which is preliminary data.</text>
</comment>
<dbReference type="EMBL" id="MCIF01000002">
    <property type="protein sequence ID" value="RAQ97962.1"/>
    <property type="molecule type" value="Genomic_DNA"/>
</dbReference>
<dbReference type="Proteomes" id="UP000248706">
    <property type="component" value="Unassembled WGS sequence"/>
</dbReference>
<keyword evidence="4 5" id="KW-0472">Membrane</keyword>
<proteinExistence type="predicted"/>
<keyword evidence="8" id="KW-1185">Reference proteome</keyword>
<evidence type="ECO:0000259" key="6">
    <source>
        <dbReference type="Pfam" id="PF07291"/>
    </source>
</evidence>
<organism evidence="7 8">
    <name type="scientific">Thermogemmatispora tikiterensis</name>
    <dbReference type="NCBI Taxonomy" id="1825093"/>
    <lineage>
        <taxon>Bacteria</taxon>
        <taxon>Bacillati</taxon>
        <taxon>Chloroflexota</taxon>
        <taxon>Ktedonobacteria</taxon>
        <taxon>Thermogemmatisporales</taxon>
        <taxon>Thermogemmatisporaceae</taxon>
        <taxon>Thermogemmatispora</taxon>
    </lineage>
</organism>
<evidence type="ECO:0000256" key="3">
    <source>
        <dbReference type="ARBA" id="ARBA00022989"/>
    </source>
</evidence>
<feature type="domain" description="Methylamine utilisation protein MauE" evidence="6">
    <location>
        <begin position="1"/>
        <end position="128"/>
    </location>
</feature>
<evidence type="ECO:0000313" key="8">
    <source>
        <dbReference type="Proteomes" id="UP000248706"/>
    </source>
</evidence>
<dbReference type="AlphaFoldDB" id="A0A328VP49"/>